<name>A0A151X4P1_9HYME</name>
<protein>
    <submittedName>
        <fullName evidence="1">Uncharacterized protein</fullName>
    </submittedName>
</protein>
<keyword evidence="2" id="KW-1185">Reference proteome</keyword>
<dbReference type="EMBL" id="KQ982548">
    <property type="protein sequence ID" value="KYQ55250.1"/>
    <property type="molecule type" value="Genomic_DNA"/>
</dbReference>
<organism evidence="1 2">
    <name type="scientific">Mycetomoellerius zeteki</name>
    <dbReference type="NCBI Taxonomy" id="64791"/>
    <lineage>
        <taxon>Eukaryota</taxon>
        <taxon>Metazoa</taxon>
        <taxon>Ecdysozoa</taxon>
        <taxon>Arthropoda</taxon>
        <taxon>Hexapoda</taxon>
        <taxon>Insecta</taxon>
        <taxon>Pterygota</taxon>
        <taxon>Neoptera</taxon>
        <taxon>Endopterygota</taxon>
        <taxon>Hymenoptera</taxon>
        <taxon>Apocrita</taxon>
        <taxon>Aculeata</taxon>
        <taxon>Formicoidea</taxon>
        <taxon>Formicidae</taxon>
        <taxon>Myrmicinae</taxon>
        <taxon>Mycetomoellerius</taxon>
    </lineage>
</organism>
<sequence>HHHIHDIGENPVSIAGLKCTRADAMHSHGNTTMGIQPVKLTYTKVPAERDLRREV</sequence>
<reference evidence="1 2" key="1">
    <citation type="submission" date="2015-09" db="EMBL/GenBank/DDBJ databases">
        <title>Trachymyrmex zeteki WGS genome.</title>
        <authorList>
            <person name="Nygaard S."/>
            <person name="Hu H."/>
            <person name="Boomsma J."/>
            <person name="Zhang G."/>
        </authorList>
    </citation>
    <scope>NUCLEOTIDE SEQUENCE [LARGE SCALE GENOMIC DNA]</scope>
    <source>
        <strain evidence="1">Tzet28-1</strain>
        <tissue evidence="1">Whole body</tissue>
    </source>
</reference>
<accession>A0A151X4P1</accession>
<dbReference type="AlphaFoldDB" id="A0A151X4P1"/>
<evidence type="ECO:0000313" key="2">
    <source>
        <dbReference type="Proteomes" id="UP000075809"/>
    </source>
</evidence>
<gene>
    <name evidence="1" type="ORF">ALC60_05875</name>
</gene>
<dbReference type="Proteomes" id="UP000075809">
    <property type="component" value="Unassembled WGS sequence"/>
</dbReference>
<proteinExistence type="predicted"/>
<feature type="non-terminal residue" evidence="1">
    <location>
        <position position="1"/>
    </location>
</feature>
<evidence type="ECO:0000313" key="1">
    <source>
        <dbReference type="EMBL" id="KYQ55250.1"/>
    </source>
</evidence>